<evidence type="ECO:0000313" key="1">
    <source>
        <dbReference type="EMBL" id="PNT68726.1"/>
    </source>
</evidence>
<dbReference type="AlphaFoldDB" id="A0A2K2D367"/>
<accession>A0A2K2D367</accession>
<name>A0A2K2D367_BRADI</name>
<dbReference type="EnsemblPlants" id="PNT68726">
    <property type="protein sequence ID" value="PNT68726"/>
    <property type="gene ID" value="BRADI_3g44593v3"/>
</dbReference>
<reference evidence="1" key="2">
    <citation type="submission" date="2017-06" db="EMBL/GenBank/DDBJ databases">
        <title>WGS assembly of Brachypodium distachyon.</title>
        <authorList>
            <consortium name="The International Brachypodium Initiative"/>
            <person name="Lucas S."/>
            <person name="Harmon-Smith M."/>
            <person name="Lail K."/>
            <person name="Tice H."/>
            <person name="Grimwood J."/>
            <person name="Bruce D."/>
            <person name="Barry K."/>
            <person name="Shu S."/>
            <person name="Lindquist E."/>
            <person name="Wang M."/>
            <person name="Pitluck S."/>
            <person name="Vogel J.P."/>
            <person name="Garvin D.F."/>
            <person name="Mockler T.C."/>
            <person name="Schmutz J."/>
            <person name="Rokhsar D."/>
            <person name="Bevan M.W."/>
        </authorList>
    </citation>
    <scope>NUCLEOTIDE SEQUENCE</scope>
    <source>
        <strain evidence="1">Bd21</strain>
    </source>
</reference>
<keyword evidence="3" id="KW-1185">Reference proteome</keyword>
<reference evidence="2" key="3">
    <citation type="submission" date="2018-08" db="UniProtKB">
        <authorList>
            <consortium name="EnsemblPlants"/>
        </authorList>
    </citation>
    <scope>IDENTIFICATION</scope>
    <source>
        <strain evidence="2">cv. Bd21</strain>
    </source>
</reference>
<dbReference type="InParanoid" id="A0A2K2D367"/>
<reference evidence="1 2" key="1">
    <citation type="journal article" date="2010" name="Nature">
        <title>Genome sequencing and analysis of the model grass Brachypodium distachyon.</title>
        <authorList>
            <consortium name="International Brachypodium Initiative"/>
        </authorList>
    </citation>
    <scope>NUCLEOTIDE SEQUENCE [LARGE SCALE GENOMIC DNA]</scope>
    <source>
        <strain evidence="1 2">Bd21</strain>
    </source>
</reference>
<evidence type="ECO:0000313" key="3">
    <source>
        <dbReference type="Proteomes" id="UP000008810"/>
    </source>
</evidence>
<organism evidence="1">
    <name type="scientific">Brachypodium distachyon</name>
    <name type="common">Purple false brome</name>
    <name type="synonym">Trachynia distachya</name>
    <dbReference type="NCBI Taxonomy" id="15368"/>
    <lineage>
        <taxon>Eukaryota</taxon>
        <taxon>Viridiplantae</taxon>
        <taxon>Streptophyta</taxon>
        <taxon>Embryophyta</taxon>
        <taxon>Tracheophyta</taxon>
        <taxon>Spermatophyta</taxon>
        <taxon>Magnoliopsida</taxon>
        <taxon>Liliopsida</taxon>
        <taxon>Poales</taxon>
        <taxon>Poaceae</taxon>
        <taxon>BOP clade</taxon>
        <taxon>Pooideae</taxon>
        <taxon>Stipodae</taxon>
        <taxon>Brachypodieae</taxon>
        <taxon>Brachypodium</taxon>
    </lineage>
</organism>
<proteinExistence type="predicted"/>
<evidence type="ECO:0000313" key="2">
    <source>
        <dbReference type="EnsemblPlants" id="PNT68726"/>
    </source>
</evidence>
<dbReference type="Proteomes" id="UP000008810">
    <property type="component" value="Chromosome 3"/>
</dbReference>
<dbReference type="Gramene" id="PNT68726">
    <property type="protein sequence ID" value="PNT68726"/>
    <property type="gene ID" value="BRADI_3g44593v3"/>
</dbReference>
<gene>
    <name evidence="1" type="ORF">BRADI_3g44593v3</name>
</gene>
<dbReference type="EMBL" id="CM000882">
    <property type="protein sequence ID" value="PNT68726.1"/>
    <property type="molecule type" value="Genomic_DNA"/>
</dbReference>
<sequence length="91" mass="10462">MPSREHPKKRGKGKPPQQKDLIFLGWLIERFSTGIASQLLAHRLWQEAFNRAQGWAPFTLRLTSCFRLCGGALCEKLLIDPRRLLSRCCLV</sequence>
<protein>
    <submittedName>
        <fullName evidence="1 2">Uncharacterized protein</fullName>
    </submittedName>
</protein>